<name>A0A5B7FVK6_PORTR</name>
<dbReference type="EMBL" id="VSRR010008604">
    <property type="protein sequence ID" value="MPC49003.1"/>
    <property type="molecule type" value="Genomic_DNA"/>
</dbReference>
<reference evidence="1 2" key="1">
    <citation type="submission" date="2019-05" db="EMBL/GenBank/DDBJ databases">
        <title>Another draft genome of Portunus trituberculatus and its Hox gene families provides insights of decapod evolution.</title>
        <authorList>
            <person name="Jeong J.-H."/>
            <person name="Song I."/>
            <person name="Kim S."/>
            <person name="Choi T."/>
            <person name="Kim D."/>
            <person name="Ryu S."/>
            <person name="Kim W."/>
        </authorList>
    </citation>
    <scope>NUCLEOTIDE SEQUENCE [LARGE SCALE GENOMIC DNA]</scope>
    <source>
        <tissue evidence="1">Muscle</tissue>
    </source>
</reference>
<gene>
    <name evidence="1" type="ORF">E2C01_042790</name>
</gene>
<sequence>MQQWCGHQVYPKKDMRNLERIQKIAIKMVLEVKDLTYEELLKEMKLSTLQNRRERGDLITMYKIVNGIEKDRQGRLGAGDRKDRRTRRPVQIRMRQCVKDIGKHKFFTQKSGKVECIE</sequence>
<accession>A0A5B7FVK6</accession>
<organism evidence="1 2">
    <name type="scientific">Portunus trituberculatus</name>
    <name type="common">Swimming crab</name>
    <name type="synonym">Neptunus trituberculatus</name>
    <dbReference type="NCBI Taxonomy" id="210409"/>
    <lineage>
        <taxon>Eukaryota</taxon>
        <taxon>Metazoa</taxon>
        <taxon>Ecdysozoa</taxon>
        <taxon>Arthropoda</taxon>
        <taxon>Crustacea</taxon>
        <taxon>Multicrustacea</taxon>
        <taxon>Malacostraca</taxon>
        <taxon>Eumalacostraca</taxon>
        <taxon>Eucarida</taxon>
        <taxon>Decapoda</taxon>
        <taxon>Pleocyemata</taxon>
        <taxon>Brachyura</taxon>
        <taxon>Eubrachyura</taxon>
        <taxon>Portunoidea</taxon>
        <taxon>Portunidae</taxon>
        <taxon>Portuninae</taxon>
        <taxon>Portunus</taxon>
    </lineage>
</organism>
<evidence type="ECO:0000313" key="2">
    <source>
        <dbReference type="Proteomes" id="UP000324222"/>
    </source>
</evidence>
<keyword evidence="2" id="KW-1185">Reference proteome</keyword>
<dbReference type="AlphaFoldDB" id="A0A5B7FVK6"/>
<comment type="caution">
    <text evidence="1">The sequence shown here is derived from an EMBL/GenBank/DDBJ whole genome shotgun (WGS) entry which is preliminary data.</text>
</comment>
<evidence type="ECO:0000313" key="1">
    <source>
        <dbReference type="EMBL" id="MPC49003.1"/>
    </source>
</evidence>
<dbReference type="Proteomes" id="UP000324222">
    <property type="component" value="Unassembled WGS sequence"/>
</dbReference>
<protein>
    <submittedName>
        <fullName evidence="1">Uncharacterized protein</fullName>
    </submittedName>
</protein>
<proteinExistence type="predicted"/>